<protein>
    <submittedName>
        <fullName evidence="1">Uncharacterized protein</fullName>
    </submittedName>
</protein>
<feature type="non-terminal residue" evidence="1">
    <location>
        <position position="72"/>
    </location>
</feature>
<sequence>MSSETVISEAVIASILNAINDLTSKVDNLTVGKPAEPSLEDDQHISASIPATVLNVYPELESLIPSMSEDFY</sequence>
<keyword evidence="2" id="KW-1185">Reference proteome</keyword>
<evidence type="ECO:0000313" key="2">
    <source>
        <dbReference type="Proteomes" id="UP000187429"/>
    </source>
</evidence>
<reference evidence="2" key="1">
    <citation type="submission" date="2017-01" db="EMBL/GenBank/DDBJ databases">
        <authorList>
            <person name="Wang Y."/>
            <person name="White M."/>
            <person name="Kvist S."/>
            <person name="Moncalvo J.-M."/>
        </authorList>
    </citation>
    <scope>NUCLEOTIDE SEQUENCE [LARGE SCALE GENOMIC DNA]</scope>
    <source>
        <strain evidence="2">ID-206-W2</strain>
    </source>
</reference>
<comment type="caution">
    <text evidence="1">The sequence shown here is derived from an EMBL/GenBank/DDBJ whole genome shotgun (WGS) entry which is preliminary data.</text>
</comment>
<evidence type="ECO:0000313" key="1">
    <source>
        <dbReference type="EMBL" id="OMJ16077.1"/>
    </source>
</evidence>
<dbReference type="EMBL" id="LSSM01004020">
    <property type="protein sequence ID" value="OMJ16077.1"/>
    <property type="molecule type" value="Genomic_DNA"/>
</dbReference>
<gene>
    <name evidence="1" type="ORF">AYI69_g7970</name>
</gene>
<dbReference type="AlphaFoldDB" id="A0A1R1XN70"/>
<dbReference type="OrthoDB" id="5659812at2759"/>
<proteinExistence type="predicted"/>
<accession>A0A1R1XN70</accession>
<dbReference type="Proteomes" id="UP000187429">
    <property type="component" value="Unassembled WGS sequence"/>
</dbReference>
<organism evidence="1 2">
    <name type="scientific">Smittium culicis</name>
    <dbReference type="NCBI Taxonomy" id="133412"/>
    <lineage>
        <taxon>Eukaryota</taxon>
        <taxon>Fungi</taxon>
        <taxon>Fungi incertae sedis</taxon>
        <taxon>Zoopagomycota</taxon>
        <taxon>Kickxellomycotina</taxon>
        <taxon>Harpellomycetes</taxon>
        <taxon>Harpellales</taxon>
        <taxon>Legeriomycetaceae</taxon>
        <taxon>Smittium</taxon>
    </lineage>
</organism>
<name>A0A1R1XN70_9FUNG</name>